<dbReference type="AlphaFoldDB" id="A0A645IE85"/>
<dbReference type="EMBL" id="VSSQ01113076">
    <property type="protein sequence ID" value="MPN49641.1"/>
    <property type="molecule type" value="Genomic_DNA"/>
</dbReference>
<reference evidence="1" key="1">
    <citation type="submission" date="2019-08" db="EMBL/GenBank/DDBJ databases">
        <authorList>
            <person name="Kucharzyk K."/>
            <person name="Murdoch R.W."/>
            <person name="Higgins S."/>
            <person name="Loffler F."/>
        </authorList>
    </citation>
    <scope>NUCLEOTIDE SEQUENCE</scope>
</reference>
<sequence>MVASSKIFLLLAMFALLAPSMSLIFTTFILFFVRVPVLSEHITCAEPRVSTAVRWRIIAFFCESRLVPIASTMVTTAVSPSGIAATARLTEVINISKTSLLRKIPKTKITMQIPIAPSARTLPVSSSFLPSGVFCSSSP</sequence>
<protein>
    <submittedName>
        <fullName evidence="1">Uncharacterized protein</fullName>
    </submittedName>
</protein>
<gene>
    <name evidence="1" type="ORF">SDC9_197263</name>
</gene>
<organism evidence="1">
    <name type="scientific">bioreactor metagenome</name>
    <dbReference type="NCBI Taxonomy" id="1076179"/>
    <lineage>
        <taxon>unclassified sequences</taxon>
        <taxon>metagenomes</taxon>
        <taxon>ecological metagenomes</taxon>
    </lineage>
</organism>
<proteinExistence type="predicted"/>
<evidence type="ECO:0000313" key="1">
    <source>
        <dbReference type="EMBL" id="MPN49641.1"/>
    </source>
</evidence>
<comment type="caution">
    <text evidence="1">The sequence shown here is derived from an EMBL/GenBank/DDBJ whole genome shotgun (WGS) entry which is preliminary data.</text>
</comment>
<name>A0A645IE85_9ZZZZ</name>
<accession>A0A645IE85</accession>